<dbReference type="InterPro" id="IPR013785">
    <property type="entry name" value="Aldolase_TIM"/>
</dbReference>
<dbReference type="EMBL" id="JAGUCO010000007">
    <property type="protein sequence ID" value="MBS2099031.1"/>
    <property type="molecule type" value="Genomic_DNA"/>
</dbReference>
<comment type="cofactor">
    <cofactor evidence="5">
        <name>FMN</name>
        <dbReference type="ChEBI" id="CHEBI:58210"/>
    </cofactor>
</comment>
<comment type="similarity">
    <text evidence="5">Belongs to the dus family.</text>
</comment>
<dbReference type="Proteomes" id="UP000708576">
    <property type="component" value="Unassembled WGS sequence"/>
</dbReference>
<dbReference type="Pfam" id="PF01207">
    <property type="entry name" value="Dus"/>
    <property type="match status" value="1"/>
</dbReference>
<evidence type="ECO:0000256" key="4">
    <source>
        <dbReference type="ARBA" id="ARBA00023002"/>
    </source>
</evidence>
<keyword evidence="3 5" id="KW-0819">tRNA processing</keyword>
<evidence type="ECO:0000256" key="2">
    <source>
        <dbReference type="ARBA" id="ARBA00022643"/>
    </source>
</evidence>
<proteinExistence type="inferred from homology"/>
<evidence type="ECO:0000256" key="1">
    <source>
        <dbReference type="ARBA" id="ARBA00022630"/>
    </source>
</evidence>
<sequence length="314" mass="36480">MSNKKQIYLAPLQGYTNVFYRKALNEVYSGVAKYFTPFFEEGKGCFSDPELNPELDMNLNAGCYLVPQIATNNIRFLIAFSKKIKELGYEELNLNMGCPFPMLVKRSKGGGMLSDTHLVEQLLAEFFQQDIGLRLSVKMRSGLTEVNQGLRMLGVLNQFPLHEIIVHPRLVIQKYNGHPNWDDFEMMLKATSIPMVANGDIVCRNDVEVIQKNFLEVKSIMIGRGILSNPGSILLEKEENTVERFLQFHKLYYDLVQSNTLNWNQAFNYLSDFWFYPLTNTTEGKRYFRKLKKHNHLDLYQDWLYGVKDHIHLK</sequence>
<evidence type="ECO:0000313" key="7">
    <source>
        <dbReference type="EMBL" id="MBS2099031.1"/>
    </source>
</evidence>
<keyword evidence="2 5" id="KW-0288">FMN</keyword>
<dbReference type="EC" id="1.3.1.-" evidence="5"/>
<dbReference type="RefSeq" id="WP_212216271.1">
    <property type="nucleotide sequence ID" value="NZ_JAGUCO010000007.1"/>
</dbReference>
<evidence type="ECO:0000259" key="6">
    <source>
        <dbReference type="Pfam" id="PF01207"/>
    </source>
</evidence>
<dbReference type="CDD" id="cd02801">
    <property type="entry name" value="DUS_like_FMN"/>
    <property type="match status" value="1"/>
</dbReference>
<gene>
    <name evidence="7" type="ORF">KEM10_12135</name>
</gene>
<dbReference type="SUPFAM" id="SSF51395">
    <property type="entry name" value="FMN-linked oxidoreductases"/>
    <property type="match status" value="1"/>
</dbReference>
<organism evidence="7 8">
    <name type="scientific">Carboxylicivirga linearis</name>
    <dbReference type="NCBI Taxonomy" id="1628157"/>
    <lineage>
        <taxon>Bacteria</taxon>
        <taxon>Pseudomonadati</taxon>
        <taxon>Bacteroidota</taxon>
        <taxon>Bacteroidia</taxon>
        <taxon>Marinilabiliales</taxon>
        <taxon>Marinilabiliaceae</taxon>
        <taxon>Carboxylicivirga</taxon>
    </lineage>
</organism>
<dbReference type="PANTHER" id="PTHR45846">
    <property type="entry name" value="TRNA-DIHYDROURIDINE(47) SYNTHASE [NAD(P)(+)]-LIKE"/>
    <property type="match status" value="1"/>
</dbReference>
<comment type="caution">
    <text evidence="7">The sequence shown here is derived from an EMBL/GenBank/DDBJ whole genome shotgun (WGS) entry which is preliminary data.</text>
</comment>
<feature type="domain" description="DUS-like FMN-binding" evidence="6">
    <location>
        <begin position="9"/>
        <end position="234"/>
    </location>
</feature>
<evidence type="ECO:0000256" key="3">
    <source>
        <dbReference type="ARBA" id="ARBA00022694"/>
    </source>
</evidence>
<evidence type="ECO:0000256" key="5">
    <source>
        <dbReference type="PIRNR" id="PIRNR006621"/>
    </source>
</evidence>
<accession>A0ABS5JX41</accession>
<keyword evidence="8" id="KW-1185">Reference proteome</keyword>
<dbReference type="PANTHER" id="PTHR45846:SF1">
    <property type="entry name" value="TRNA-DIHYDROURIDINE(47) SYNTHASE [NAD(P)(+)]-LIKE"/>
    <property type="match status" value="1"/>
</dbReference>
<protein>
    <recommendedName>
        <fullName evidence="5">tRNA-dihydrouridine synthase</fullName>
        <ecNumber evidence="5">1.3.1.-</ecNumber>
    </recommendedName>
</protein>
<evidence type="ECO:0000313" key="8">
    <source>
        <dbReference type="Proteomes" id="UP000708576"/>
    </source>
</evidence>
<comment type="function">
    <text evidence="5">Catalyzes the synthesis of 5,6-dihydrouridine (D), a modified base found in the D-loop of most tRNAs, via the reduction of the C5-C6 double bond in target uridines.</text>
</comment>
<reference evidence="7 8" key="1">
    <citation type="journal article" date="2015" name="Int. J. Syst. Evol. Microbiol.">
        <title>Carboxylicivirga linearis sp. nov., isolated from a sea cucumber culture pond.</title>
        <authorList>
            <person name="Wang F.Q."/>
            <person name="Zhou Y.X."/>
            <person name="Lin X.Z."/>
            <person name="Chen G.J."/>
            <person name="Du Z.J."/>
        </authorList>
    </citation>
    <scope>NUCLEOTIDE SEQUENCE [LARGE SCALE GENOMIC DNA]</scope>
    <source>
        <strain evidence="7 8">FB218</strain>
    </source>
</reference>
<dbReference type="PIRSF" id="PIRSF006621">
    <property type="entry name" value="Dus"/>
    <property type="match status" value="1"/>
</dbReference>
<dbReference type="Gene3D" id="3.20.20.70">
    <property type="entry name" value="Aldolase class I"/>
    <property type="match status" value="1"/>
</dbReference>
<dbReference type="InterPro" id="IPR035587">
    <property type="entry name" value="DUS-like_FMN-bd"/>
</dbReference>
<keyword evidence="1 5" id="KW-0285">Flavoprotein</keyword>
<dbReference type="InterPro" id="IPR001269">
    <property type="entry name" value="DUS_fam"/>
</dbReference>
<name>A0ABS5JX41_9BACT</name>
<keyword evidence="4 5" id="KW-0560">Oxidoreductase</keyword>